<sequence length="166" mass="18265">MNGSAGTADELLAIYLNDHLAGATGGRDLARRIARSQRGASGARELGRLAAEVAEDARALQDIMRRLGIPIRRYKMLLGWAGEKAGRLKSNGYVVRRSPLSSLLELEAMRLGVEGKASGWRTLRELADTDPRLDPDRIDTLLERARTQSETLQELRVRRAAEVFAG</sequence>
<dbReference type="STRING" id="310781.SAMN05216259_114103"/>
<dbReference type="OrthoDB" id="5504890at2"/>
<name>A0A1H0NLM5_9ACTN</name>
<dbReference type="EMBL" id="FNIE01000014">
    <property type="protein sequence ID" value="SDO93335.1"/>
    <property type="molecule type" value="Genomic_DNA"/>
</dbReference>
<proteinExistence type="predicted"/>
<evidence type="ECO:0000313" key="2">
    <source>
        <dbReference type="Proteomes" id="UP000199341"/>
    </source>
</evidence>
<dbReference type="AlphaFoldDB" id="A0A1H0NLM5"/>
<protein>
    <submittedName>
        <fullName evidence="1">Uncharacterized protein</fullName>
    </submittedName>
</protein>
<organism evidence="1 2">
    <name type="scientific">Actinacidiphila guanduensis</name>
    <dbReference type="NCBI Taxonomy" id="310781"/>
    <lineage>
        <taxon>Bacteria</taxon>
        <taxon>Bacillati</taxon>
        <taxon>Actinomycetota</taxon>
        <taxon>Actinomycetes</taxon>
        <taxon>Kitasatosporales</taxon>
        <taxon>Streptomycetaceae</taxon>
        <taxon>Actinacidiphila</taxon>
    </lineage>
</organism>
<reference evidence="1 2" key="1">
    <citation type="submission" date="2016-10" db="EMBL/GenBank/DDBJ databases">
        <authorList>
            <person name="de Groot N.N."/>
        </authorList>
    </citation>
    <scope>NUCLEOTIDE SEQUENCE [LARGE SCALE GENOMIC DNA]</scope>
    <source>
        <strain evidence="1 2">CGMCC 4.2022</strain>
    </source>
</reference>
<dbReference type="RefSeq" id="WP_093787294.1">
    <property type="nucleotide sequence ID" value="NZ_FNIE01000014.1"/>
</dbReference>
<keyword evidence="2" id="KW-1185">Reference proteome</keyword>
<dbReference type="Proteomes" id="UP000199341">
    <property type="component" value="Unassembled WGS sequence"/>
</dbReference>
<accession>A0A1H0NLM5</accession>
<gene>
    <name evidence="1" type="ORF">SAMN05216259_114103</name>
</gene>
<evidence type="ECO:0000313" key="1">
    <source>
        <dbReference type="EMBL" id="SDO93335.1"/>
    </source>
</evidence>